<comment type="caution">
    <text evidence="2">The sequence shown here is derived from an EMBL/GenBank/DDBJ whole genome shotgun (WGS) entry which is preliminary data.</text>
</comment>
<dbReference type="Pfam" id="PF01839">
    <property type="entry name" value="FG-GAP"/>
    <property type="match status" value="1"/>
</dbReference>
<dbReference type="InterPro" id="IPR028994">
    <property type="entry name" value="Integrin_alpha_N"/>
</dbReference>
<evidence type="ECO:0000313" key="3">
    <source>
        <dbReference type="Proteomes" id="UP000014139"/>
    </source>
</evidence>
<dbReference type="EMBL" id="AOUO01000028">
    <property type="protein sequence ID" value="EOD70078.1"/>
    <property type="molecule type" value="Genomic_DNA"/>
</dbReference>
<keyword evidence="3" id="KW-1185">Reference proteome</keyword>
<dbReference type="SUPFAM" id="SSF69318">
    <property type="entry name" value="Integrin alpha N-terminal domain"/>
    <property type="match status" value="1"/>
</dbReference>
<feature type="non-terminal residue" evidence="2">
    <location>
        <position position="1"/>
    </location>
</feature>
<gene>
    <name evidence="2" type="ORF">H480_02876</name>
</gene>
<dbReference type="AlphaFoldDB" id="R1GFW3"/>
<proteinExistence type="predicted"/>
<evidence type="ECO:0000256" key="1">
    <source>
        <dbReference type="ARBA" id="ARBA00022729"/>
    </source>
</evidence>
<sequence>LSDGTKFGASSIWHEYFGIADEIPATGDFDGDGKDDIATFVRGTAGDVYVSLSTGAKFGASSPWHGNFAFTSEVPVPRAIPIL</sequence>
<protein>
    <submittedName>
        <fullName evidence="2">Aqualysin 1</fullName>
    </submittedName>
</protein>
<dbReference type="Gene3D" id="2.40.128.340">
    <property type="match status" value="1"/>
</dbReference>
<keyword evidence="1" id="KW-0732">Signal</keyword>
<evidence type="ECO:0000313" key="2">
    <source>
        <dbReference type="EMBL" id="EOD70078.1"/>
    </source>
</evidence>
<dbReference type="InterPro" id="IPR013517">
    <property type="entry name" value="FG-GAP"/>
</dbReference>
<dbReference type="Proteomes" id="UP000014139">
    <property type="component" value="Unassembled WGS sequence"/>
</dbReference>
<name>R1GFW3_9PSEU</name>
<organism evidence="2 3">
    <name type="scientific">Amycolatopsis vancoresmycina DSM 44592</name>
    <dbReference type="NCBI Taxonomy" id="1292037"/>
    <lineage>
        <taxon>Bacteria</taxon>
        <taxon>Bacillati</taxon>
        <taxon>Actinomycetota</taxon>
        <taxon>Actinomycetes</taxon>
        <taxon>Pseudonocardiales</taxon>
        <taxon>Pseudonocardiaceae</taxon>
        <taxon>Amycolatopsis</taxon>
    </lineage>
</organism>
<accession>R1GFW3</accession>
<reference evidence="2 3" key="1">
    <citation type="submission" date="2013-02" db="EMBL/GenBank/DDBJ databases">
        <title>Draft genome sequence of Amycolatopsis vancoresmycina strain DSM 44592T.</title>
        <authorList>
            <person name="Kumar S."/>
            <person name="Kaur N."/>
            <person name="Kaur C."/>
            <person name="Raghava G.P.S."/>
            <person name="Mayilraj S."/>
        </authorList>
    </citation>
    <scope>NUCLEOTIDE SEQUENCE [LARGE SCALE GENOMIC DNA]</scope>
    <source>
        <strain evidence="2 3">DSM 44592</strain>
    </source>
</reference>